<dbReference type="STRING" id="479433.Caci_4351"/>
<dbReference type="InterPro" id="IPR027948">
    <property type="entry name" value="DUF4436"/>
</dbReference>
<dbReference type="AlphaFoldDB" id="C7QJX7"/>
<dbReference type="OrthoDB" id="8438075at2"/>
<feature type="transmembrane region" description="Helical" evidence="1">
    <location>
        <begin position="196"/>
        <end position="217"/>
    </location>
</feature>
<organism evidence="2 3">
    <name type="scientific">Catenulispora acidiphila (strain DSM 44928 / JCM 14897 / NBRC 102108 / NRRL B-24433 / ID139908)</name>
    <dbReference type="NCBI Taxonomy" id="479433"/>
    <lineage>
        <taxon>Bacteria</taxon>
        <taxon>Bacillati</taxon>
        <taxon>Actinomycetota</taxon>
        <taxon>Actinomycetes</taxon>
        <taxon>Catenulisporales</taxon>
        <taxon>Catenulisporaceae</taxon>
        <taxon>Catenulispora</taxon>
    </lineage>
</organism>
<dbReference type="EMBL" id="CP001700">
    <property type="protein sequence ID" value="ACU73215.1"/>
    <property type="molecule type" value="Genomic_DNA"/>
</dbReference>
<accession>C7QJX7</accession>
<dbReference type="KEGG" id="cai:Caci_4351"/>
<evidence type="ECO:0008006" key="4">
    <source>
        <dbReference type="Google" id="ProtNLM"/>
    </source>
</evidence>
<keyword evidence="1" id="KW-0472">Membrane</keyword>
<dbReference type="Pfam" id="PF14494">
    <property type="entry name" value="DUF4436"/>
    <property type="match status" value="1"/>
</dbReference>
<proteinExistence type="predicted"/>
<evidence type="ECO:0000313" key="3">
    <source>
        <dbReference type="Proteomes" id="UP000000851"/>
    </source>
</evidence>
<sequence length="293" mass="30858" precursor="true">MDDITPQTSGRNRIAAAIVGLTLLTAAYAYVIVGFVHSGGAHHKAFAPIGGAPADGFIDLQATMLTVDPVMNSYKMRLNFTPTGSWAGTGHNTLAKPLSILVDDVGGAKNQKYTAGQTIPISDATLDAIGETDTYPVDRHSFTLDVHVRDENGAPVPVLTRWASSSDDWALTPTMSAEAGPGDVILDVDARRSSSVLIMAFGLMTVLGLLVVVNVAMVVRAIRLRKVEFTTLAALAATLFAIPGIRNGMPTTPPVGTLADFLVFFWALMIIGLCLVAAALSWLRNSAAAPKQG</sequence>
<dbReference type="InParanoid" id="C7QJX7"/>
<evidence type="ECO:0000256" key="1">
    <source>
        <dbReference type="SAM" id="Phobius"/>
    </source>
</evidence>
<gene>
    <name evidence="2" type="ordered locus">Caci_4351</name>
</gene>
<dbReference type="RefSeq" id="WP_015792944.1">
    <property type="nucleotide sequence ID" value="NC_013131.1"/>
</dbReference>
<feature type="transmembrane region" description="Helical" evidence="1">
    <location>
        <begin position="261"/>
        <end position="283"/>
    </location>
</feature>
<feature type="transmembrane region" description="Helical" evidence="1">
    <location>
        <begin position="229"/>
        <end position="249"/>
    </location>
</feature>
<name>C7QJX7_CATAD</name>
<dbReference type="HOGENOM" id="CLU_058994_0_0_11"/>
<evidence type="ECO:0000313" key="2">
    <source>
        <dbReference type="EMBL" id="ACU73215.1"/>
    </source>
</evidence>
<protein>
    <recommendedName>
        <fullName evidence="4">DUF4436 domain-containing protein</fullName>
    </recommendedName>
</protein>
<keyword evidence="1" id="KW-0812">Transmembrane</keyword>
<reference evidence="2 3" key="1">
    <citation type="journal article" date="2009" name="Stand. Genomic Sci.">
        <title>Complete genome sequence of Catenulispora acidiphila type strain (ID 139908).</title>
        <authorList>
            <person name="Copeland A."/>
            <person name="Lapidus A."/>
            <person name="Glavina Del Rio T."/>
            <person name="Nolan M."/>
            <person name="Lucas S."/>
            <person name="Chen F."/>
            <person name="Tice H."/>
            <person name="Cheng J.F."/>
            <person name="Bruce D."/>
            <person name="Goodwin L."/>
            <person name="Pitluck S."/>
            <person name="Mikhailova N."/>
            <person name="Pati A."/>
            <person name="Ivanova N."/>
            <person name="Mavromatis K."/>
            <person name="Chen A."/>
            <person name="Palaniappan K."/>
            <person name="Chain P."/>
            <person name="Land M."/>
            <person name="Hauser L."/>
            <person name="Chang Y.J."/>
            <person name="Jeffries C.D."/>
            <person name="Chertkov O."/>
            <person name="Brettin T."/>
            <person name="Detter J.C."/>
            <person name="Han C."/>
            <person name="Ali Z."/>
            <person name="Tindall B.J."/>
            <person name="Goker M."/>
            <person name="Bristow J."/>
            <person name="Eisen J.A."/>
            <person name="Markowitz V."/>
            <person name="Hugenholtz P."/>
            <person name="Kyrpides N.C."/>
            <person name="Klenk H.P."/>
        </authorList>
    </citation>
    <scope>NUCLEOTIDE SEQUENCE [LARGE SCALE GENOMIC DNA]</scope>
    <source>
        <strain evidence="3">DSM 44928 / JCM 14897 / NBRC 102108 / NRRL B-24433 / ID139908</strain>
    </source>
</reference>
<dbReference type="Proteomes" id="UP000000851">
    <property type="component" value="Chromosome"/>
</dbReference>
<keyword evidence="1" id="KW-1133">Transmembrane helix</keyword>
<keyword evidence="3" id="KW-1185">Reference proteome</keyword>